<name>A0ABY9K140_9BACI</name>
<evidence type="ECO:0000313" key="2">
    <source>
        <dbReference type="Proteomes" id="UP001197974"/>
    </source>
</evidence>
<reference evidence="1 2" key="1">
    <citation type="submission" date="2023-06" db="EMBL/GenBank/DDBJ databases">
        <title>Five Gram-positive bacteria isolated from mangrove sediments in Shenzhen, Guangdong, China.</title>
        <authorList>
            <person name="Yu S."/>
            <person name="Zheng W."/>
            <person name="Huang Y."/>
        </authorList>
    </citation>
    <scope>NUCLEOTIDE SEQUENCE [LARGE SCALE GENOMIC DNA]</scope>
    <source>
        <strain evidence="1 2">SaN35-3</strain>
        <plasmid evidence="1 2">unnamed1</plasmid>
    </source>
</reference>
<sequence length="40" mass="4581">MNFSKANLGQLLVIANNEDCQIEYKKAAQNELLRRSDQVD</sequence>
<organism evidence="1 2">
    <name type="scientific">Bacillus carboniphilus</name>
    <dbReference type="NCBI Taxonomy" id="86663"/>
    <lineage>
        <taxon>Bacteria</taxon>
        <taxon>Bacillati</taxon>
        <taxon>Bacillota</taxon>
        <taxon>Bacilli</taxon>
        <taxon>Bacillales</taxon>
        <taxon>Bacillaceae</taxon>
        <taxon>Bacillus</taxon>
    </lineage>
</organism>
<protein>
    <submittedName>
        <fullName evidence="1">Uncharacterized protein</fullName>
    </submittedName>
</protein>
<dbReference type="Proteomes" id="UP001197974">
    <property type="component" value="Plasmid unnamed1"/>
</dbReference>
<dbReference type="EMBL" id="CP129014">
    <property type="protein sequence ID" value="WLR44415.1"/>
    <property type="molecule type" value="Genomic_DNA"/>
</dbReference>
<accession>A0ABY9K140</accession>
<evidence type="ECO:0000313" key="1">
    <source>
        <dbReference type="EMBL" id="WLR44415.1"/>
    </source>
</evidence>
<proteinExistence type="predicted"/>
<geneLocation type="plasmid" evidence="1 2">
    <name>unnamed1</name>
</geneLocation>
<keyword evidence="2" id="KW-1185">Reference proteome</keyword>
<dbReference type="RefSeq" id="WP_306020948.1">
    <property type="nucleotide sequence ID" value="NZ_CP129014.1"/>
</dbReference>
<gene>
    <name evidence="1" type="ORF">LC087_19095</name>
</gene>
<keyword evidence="1" id="KW-0614">Plasmid</keyword>